<gene>
    <name evidence="2" type="ORF">GGX14DRAFT_393032</name>
</gene>
<evidence type="ECO:0000256" key="1">
    <source>
        <dbReference type="SAM" id="Phobius"/>
    </source>
</evidence>
<keyword evidence="1" id="KW-0812">Transmembrane</keyword>
<accession>A0AAD6VJS1</accession>
<feature type="transmembrane region" description="Helical" evidence="1">
    <location>
        <begin position="12"/>
        <end position="30"/>
    </location>
</feature>
<protein>
    <recommendedName>
        <fullName evidence="4">FAR1 domain-containing protein</fullName>
    </recommendedName>
</protein>
<evidence type="ECO:0000313" key="2">
    <source>
        <dbReference type="EMBL" id="KAJ7213537.1"/>
    </source>
</evidence>
<evidence type="ECO:0008006" key="4">
    <source>
        <dbReference type="Google" id="ProtNLM"/>
    </source>
</evidence>
<name>A0AAD6VJS1_9AGAR</name>
<sequence length="201" mass="22179">MVAGTFLPSSSLAPVPLALFLAFSFPYFVARAMEAFVSTFQVELSSPALSETSNASSASSSVFSGTKALFRTVADPGSFQADSTGGKFLLSWDDWADFQAWLENEERRQCIELRLVQTTKGLPQFDKKLRYVCSRHGTGGVKVYEKKFPERARRLAPKRTGCPCSVIVKQYLGIRQLLGSYKDVHNHPLKKDNIAQGYGGP</sequence>
<evidence type="ECO:0000313" key="3">
    <source>
        <dbReference type="Proteomes" id="UP001219525"/>
    </source>
</evidence>
<keyword evidence="3" id="KW-1185">Reference proteome</keyword>
<dbReference type="Proteomes" id="UP001219525">
    <property type="component" value="Unassembled WGS sequence"/>
</dbReference>
<proteinExistence type="predicted"/>
<dbReference type="AlphaFoldDB" id="A0AAD6VJS1"/>
<keyword evidence="1" id="KW-1133">Transmembrane helix</keyword>
<reference evidence="2" key="1">
    <citation type="submission" date="2023-03" db="EMBL/GenBank/DDBJ databases">
        <title>Massive genome expansion in bonnet fungi (Mycena s.s.) driven by repeated elements and novel gene families across ecological guilds.</title>
        <authorList>
            <consortium name="Lawrence Berkeley National Laboratory"/>
            <person name="Harder C.B."/>
            <person name="Miyauchi S."/>
            <person name="Viragh M."/>
            <person name="Kuo A."/>
            <person name="Thoen E."/>
            <person name="Andreopoulos B."/>
            <person name="Lu D."/>
            <person name="Skrede I."/>
            <person name="Drula E."/>
            <person name="Henrissat B."/>
            <person name="Morin E."/>
            <person name="Kohler A."/>
            <person name="Barry K."/>
            <person name="LaButti K."/>
            <person name="Morin E."/>
            <person name="Salamov A."/>
            <person name="Lipzen A."/>
            <person name="Mereny Z."/>
            <person name="Hegedus B."/>
            <person name="Baldrian P."/>
            <person name="Stursova M."/>
            <person name="Weitz H."/>
            <person name="Taylor A."/>
            <person name="Grigoriev I.V."/>
            <person name="Nagy L.G."/>
            <person name="Martin F."/>
            <person name="Kauserud H."/>
        </authorList>
    </citation>
    <scope>NUCLEOTIDE SEQUENCE</scope>
    <source>
        <strain evidence="2">9144</strain>
    </source>
</reference>
<organism evidence="2 3">
    <name type="scientific">Mycena pura</name>
    <dbReference type="NCBI Taxonomy" id="153505"/>
    <lineage>
        <taxon>Eukaryota</taxon>
        <taxon>Fungi</taxon>
        <taxon>Dikarya</taxon>
        <taxon>Basidiomycota</taxon>
        <taxon>Agaricomycotina</taxon>
        <taxon>Agaricomycetes</taxon>
        <taxon>Agaricomycetidae</taxon>
        <taxon>Agaricales</taxon>
        <taxon>Marasmiineae</taxon>
        <taxon>Mycenaceae</taxon>
        <taxon>Mycena</taxon>
    </lineage>
</organism>
<comment type="caution">
    <text evidence="2">The sequence shown here is derived from an EMBL/GenBank/DDBJ whole genome shotgun (WGS) entry which is preliminary data.</text>
</comment>
<dbReference type="EMBL" id="JARJCW010000021">
    <property type="protein sequence ID" value="KAJ7213537.1"/>
    <property type="molecule type" value="Genomic_DNA"/>
</dbReference>
<keyword evidence="1" id="KW-0472">Membrane</keyword>